<accession>A0A4D6WWP4</accession>
<keyword evidence="4" id="KW-0934">Plastid</keyword>
<dbReference type="Pfam" id="PF00831">
    <property type="entry name" value="Ribosomal_L29"/>
    <property type="match status" value="1"/>
</dbReference>
<keyword evidence="2 4" id="KW-0689">Ribosomal protein</keyword>
<sequence>MKKFETLDIEVIQNKIIELKKELILYQIKKATKQNIKPHVIKNIKHEISQMLTLETQILS</sequence>
<organism evidence="4">
    <name type="scientific">Plumaria plumosa</name>
    <dbReference type="NCBI Taxonomy" id="189642"/>
    <lineage>
        <taxon>Eukaryota</taxon>
        <taxon>Rhodophyta</taxon>
        <taxon>Florideophyceae</taxon>
        <taxon>Rhodymeniophycidae</taxon>
        <taxon>Ceramiales</taxon>
        <taxon>Wrangeliaceae</taxon>
        <taxon>Plumaria</taxon>
    </lineage>
</organism>
<evidence type="ECO:0000256" key="3">
    <source>
        <dbReference type="ARBA" id="ARBA00023274"/>
    </source>
</evidence>
<dbReference type="NCBIfam" id="TIGR00012">
    <property type="entry name" value="L29"/>
    <property type="match status" value="1"/>
</dbReference>
<reference evidence="4" key="1">
    <citation type="journal article" date="2019" name="Mol. Phylogenet. Evol.">
        <title>Morphological evolution and classification of the red algal order Ceramiales inferred using plastid phylogenomics.</title>
        <authorList>
            <person name="Diaz-Tapia P."/>
            <person name="Pasella M.M."/>
            <person name="Verbruggen H."/>
            <person name="Maggs C.A."/>
        </authorList>
    </citation>
    <scope>NUCLEOTIDE SEQUENCE</scope>
    <source>
        <strain evidence="4">PD2953_5</strain>
    </source>
</reference>
<dbReference type="Gene3D" id="1.10.287.310">
    <property type="match status" value="1"/>
</dbReference>
<dbReference type="GO" id="GO:0006412">
    <property type="term" value="P:translation"/>
    <property type="evidence" value="ECO:0007669"/>
    <property type="project" value="InterPro"/>
</dbReference>
<keyword evidence="3" id="KW-0687">Ribonucleoprotein</keyword>
<protein>
    <submittedName>
        <fullName evidence="4">Ribosomal protein L29</fullName>
    </submittedName>
</protein>
<dbReference type="AlphaFoldDB" id="A0A4D6WWP4"/>
<reference evidence="4" key="2">
    <citation type="submission" date="2019-04" db="EMBL/GenBank/DDBJ databases">
        <authorList>
            <person name="Pasella M."/>
        </authorList>
    </citation>
    <scope>NUCLEOTIDE SEQUENCE</scope>
    <source>
        <strain evidence="4">PD2953_5</strain>
    </source>
</reference>
<evidence type="ECO:0000256" key="1">
    <source>
        <dbReference type="ARBA" id="ARBA00009254"/>
    </source>
</evidence>
<dbReference type="GO" id="GO:0005840">
    <property type="term" value="C:ribosome"/>
    <property type="evidence" value="ECO:0007669"/>
    <property type="project" value="UniProtKB-KW"/>
</dbReference>
<proteinExistence type="inferred from homology"/>
<evidence type="ECO:0000256" key="2">
    <source>
        <dbReference type="ARBA" id="ARBA00022980"/>
    </source>
</evidence>
<dbReference type="EMBL" id="MK814707">
    <property type="protein sequence ID" value="QCI08057.1"/>
    <property type="molecule type" value="Genomic_DNA"/>
</dbReference>
<dbReference type="GO" id="GO:1990904">
    <property type="term" value="C:ribonucleoprotein complex"/>
    <property type="evidence" value="ECO:0007669"/>
    <property type="project" value="UniProtKB-KW"/>
</dbReference>
<dbReference type="InterPro" id="IPR036049">
    <property type="entry name" value="Ribosomal_uL29_sf"/>
</dbReference>
<gene>
    <name evidence="4" type="primary">rpl29</name>
</gene>
<geneLocation type="plastid" evidence="4"/>
<dbReference type="HAMAP" id="MF_00374">
    <property type="entry name" value="Ribosomal_uL29"/>
    <property type="match status" value="1"/>
</dbReference>
<name>A0A4D6WWP4_9FLOR</name>
<dbReference type="GO" id="GO:0003735">
    <property type="term" value="F:structural constituent of ribosome"/>
    <property type="evidence" value="ECO:0007669"/>
    <property type="project" value="InterPro"/>
</dbReference>
<dbReference type="InterPro" id="IPR001854">
    <property type="entry name" value="Ribosomal_uL29"/>
</dbReference>
<dbReference type="SUPFAM" id="SSF46561">
    <property type="entry name" value="Ribosomal protein L29 (L29p)"/>
    <property type="match status" value="1"/>
</dbReference>
<comment type="similarity">
    <text evidence="1">Belongs to the universal ribosomal protein uL29 family.</text>
</comment>
<evidence type="ECO:0000313" key="4">
    <source>
        <dbReference type="EMBL" id="QCI08057.1"/>
    </source>
</evidence>